<dbReference type="Proteomes" id="UP000053199">
    <property type="component" value="Unassembled WGS sequence"/>
</dbReference>
<dbReference type="PANTHER" id="PTHR46623">
    <property type="entry name" value="CARBOXYMETHYLENEBUTENOLIDASE-RELATED"/>
    <property type="match status" value="1"/>
</dbReference>
<keyword evidence="3" id="KW-1185">Reference proteome</keyword>
<organism evidence="2 3">
    <name type="scientific">Pseudarthrobacter enclensis</name>
    <dbReference type="NCBI Taxonomy" id="993070"/>
    <lineage>
        <taxon>Bacteria</taxon>
        <taxon>Bacillati</taxon>
        <taxon>Actinomycetota</taxon>
        <taxon>Actinomycetes</taxon>
        <taxon>Micrococcales</taxon>
        <taxon>Micrococcaceae</taxon>
        <taxon>Pseudarthrobacter</taxon>
    </lineage>
</organism>
<name>A0A0V8I6T5_9MICC</name>
<dbReference type="OrthoDB" id="3208682at2"/>
<dbReference type="Gene3D" id="3.40.50.1820">
    <property type="entry name" value="alpha/beta hydrolase"/>
    <property type="match status" value="1"/>
</dbReference>
<comment type="caution">
    <text evidence="2">The sequence shown here is derived from an EMBL/GenBank/DDBJ whole genome shotgun (WGS) entry which is preliminary data.</text>
</comment>
<evidence type="ECO:0000313" key="3">
    <source>
        <dbReference type="Proteomes" id="UP000053199"/>
    </source>
</evidence>
<dbReference type="InterPro" id="IPR002925">
    <property type="entry name" value="Dienelactn_hydro"/>
</dbReference>
<dbReference type="EMBL" id="LNQM01000010">
    <property type="protein sequence ID" value="KSU70507.1"/>
    <property type="molecule type" value="Genomic_DNA"/>
</dbReference>
<protein>
    <submittedName>
        <fullName evidence="2">Carboxymethylenebutenolidase</fullName>
    </submittedName>
</protein>
<dbReference type="InterPro" id="IPR029058">
    <property type="entry name" value="AB_hydrolase_fold"/>
</dbReference>
<evidence type="ECO:0000313" key="2">
    <source>
        <dbReference type="EMBL" id="KSU70507.1"/>
    </source>
</evidence>
<dbReference type="InterPro" id="IPR051049">
    <property type="entry name" value="Dienelactone_hydrolase-like"/>
</dbReference>
<dbReference type="Pfam" id="PF01738">
    <property type="entry name" value="DLH"/>
    <property type="match status" value="1"/>
</dbReference>
<feature type="domain" description="Dienelactone hydrolase" evidence="1">
    <location>
        <begin position="24"/>
        <end position="246"/>
    </location>
</feature>
<sequence>MTVGNAETSVQAYVSEPAPGPFQEKPKGGLLLISEIWGLVDHIKDVADRFAAEGYLVLAPDLLTDIGMTPDVAAEVLEGLADPDPQQRSKVQPRLRQLTSPLHAPGFAEKATAALAVCFDHLEGVPALAGRVAVAGFCFGGTYSFTLATREPRLRAAVPFYGTCEFTEEELARINCPVLAFYGEQDKALVDKLPLVKARMFGAKVDFEAVVYPGTGHAFFNDSTPARYDSAAATDSWERTLAFLERSLSR</sequence>
<accession>A0A0V8I6T5</accession>
<dbReference type="GO" id="GO:0016787">
    <property type="term" value="F:hydrolase activity"/>
    <property type="evidence" value="ECO:0007669"/>
    <property type="project" value="InterPro"/>
</dbReference>
<evidence type="ECO:0000259" key="1">
    <source>
        <dbReference type="Pfam" id="PF01738"/>
    </source>
</evidence>
<dbReference type="PANTHER" id="PTHR46623:SF6">
    <property type="entry name" value="ALPHA_BETA-HYDROLASES SUPERFAMILY PROTEIN"/>
    <property type="match status" value="1"/>
</dbReference>
<dbReference type="SUPFAM" id="SSF53474">
    <property type="entry name" value="alpha/beta-Hydrolases"/>
    <property type="match status" value="1"/>
</dbReference>
<proteinExistence type="predicted"/>
<dbReference type="AlphaFoldDB" id="A0A0V8I6T5"/>
<dbReference type="STRING" id="993070.AS031_17920"/>
<gene>
    <name evidence="2" type="ORF">AS031_17920</name>
</gene>
<reference evidence="2 3" key="1">
    <citation type="journal article" date="2014" name="Arch. Microbiol.">
        <title>Arthrobacter enclensis sp. nov., isolated from sediment sample.</title>
        <authorList>
            <person name="Dastager S.G."/>
            <person name="Liu Q."/>
            <person name="Tang S.K."/>
            <person name="Krishnamurthi S."/>
            <person name="Lee J.C."/>
            <person name="Li W.J."/>
        </authorList>
    </citation>
    <scope>NUCLEOTIDE SEQUENCE [LARGE SCALE GENOMIC DNA]</scope>
    <source>
        <strain evidence="2 3">NIO-1008</strain>
    </source>
</reference>